<gene>
    <name evidence="1" type="ORF">SALWKB29_0606</name>
</gene>
<dbReference type="Proteomes" id="UP000027170">
    <property type="component" value="Unassembled WGS sequence"/>
</dbReference>
<evidence type="ECO:0000313" key="2">
    <source>
        <dbReference type="Proteomes" id="UP000027170"/>
    </source>
</evidence>
<keyword evidence="2" id="KW-1185">Reference proteome</keyword>
<protein>
    <submittedName>
        <fullName evidence="1">Uncharacterized protein</fullName>
    </submittedName>
</protein>
<proteinExistence type="predicted"/>
<dbReference type="AlphaFoldDB" id="A0A837B1T7"/>
<name>A0A837B1T7_9NEIS</name>
<evidence type="ECO:0000313" key="1">
    <source>
        <dbReference type="EMBL" id="KDN15502.1"/>
    </source>
</evidence>
<reference evidence="1 2" key="1">
    <citation type="submission" date="2014-03" db="EMBL/GenBank/DDBJ databases">
        <title>The genomes of two eusocial bee gut symbionts.</title>
        <authorList>
            <person name="Kwong W.K."/>
            <person name="Engel P."/>
            <person name="Koch H."/>
            <person name="Moran N.A."/>
        </authorList>
    </citation>
    <scope>NUCLEOTIDE SEQUENCE [LARGE SCALE GENOMIC DNA]</scope>
    <source>
        <strain evidence="2">wkB29</strain>
    </source>
</reference>
<organism evidence="1 2">
    <name type="scientific">Snodgrassella communis</name>
    <dbReference type="NCBI Taxonomy" id="2946699"/>
    <lineage>
        <taxon>Bacteria</taxon>
        <taxon>Pseudomonadati</taxon>
        <taxon>Pseudomonadota</taxon>
        <taxon>Betaproteobacteria</taxon>
        <taxon>Neisseriales</taxon>
        <taxon>Neisseriaceae</taxon>
        <taxon>Snodgrassella</taxon>
    </lineage>
</organism>
<comment type="caution">
    <text evidence="1">The sequence shown here is derived from an EMBL/GenBank/DDBJ whole genome shotgun (WGS) entry which is preliminary data.</text>
</comment>
<sequence>MHHQQQPQQYKQLLIKKSPRINKYNFHLYHQSSNRTKNKNHKKV</sequence>
<dbReference type="EMBL" id="JFZV01000002">
    <property type="protein sequence ID" value="KDN15502.1"/>
    <property type="molecule type" value="Genomic_DNA"/>
</dbReference>
<accession>A0A837B1T7</accession>